<feature type="compositionally biased region" description="Pro residues" evidence="1">
    <location>
        <begin position="737"/>
        <end position="747"/>
    </location>
</feature>
<dbReference type="AlphaFoldDB" id="A0AAI9E9N1"/>
<proteinExistence type="predicted"/>
<reference evidence="3" key="1">
    <citation type="submission" date="2023-11" db="EMBL/GenBank/DDBJ databases">
        <authorList>
            <person name="Alioto T."/>
            <person name="Alioto T."/>
            <person name="Gomez Garrido J."/>
        </authorList>
    </citation>
    <scope>NUCLEOTIDE SEQUENCE</scope>
</reference>
<sequence length="863" mass="94833">MANNGPHAAGIFADMTVDGPEIGTLVIVVDRAKNLPNRKTMGKQNPYAAARLGKEARKTETDKRGGQTPRWDQELRFTVHDSPDYYNLKVSVFSEDKRTDLIGEAWVSLMDVVVPGGGKSDLWQQLNCKGKYAGEIRIELTYYDTREKPDKGETVTSVADELKQQYGSINAKVKRRPLPVNPNAPVTTPVVIPDRAPPGRAKHGPRDFSTPPRANSLPPEGSKTYNYPHSQATLFGRSPVNGHHERSTPTGASPVHPEHPPADQYYGEYDPNLGPQLYEAEPAPIPDFLPQLGPNPRQRSSMQPQARPPPRQPLPQQLRPQVNTVLAHSHSAPAVPVARPDDTAYGGSSQLHTDYPEPIPDLDYQYQHVRQRRSDVPPGWESEYGSPYADRQPYMEDELDGPPPPPVHSNSSPAVPQQYSSPHGRPYAPPVPRYGTTPPMREQYIPNSSPLQSIERARAPHTPPSQRHPPRGRSIDEYGTPLYQGSYGSTPNLTPASQTPPPHGTTSPSGRPYAARHSVADMYSSPLRPHPLSQEVSRARSPNPYGQPTAGSSPYDQDPHRQGAPPIIKPRALSPQPAPAHPSSAPPSSSRPKSLYSIQNPVRAFESCDENPLSTSRPVVQQMPRKSVSPRPFASDGGRSAVVPFSPDSFGVHNPNVLEETSPTRTGPIVGWHGQEIDPSDHLPVHSWAPEPEAKNPNKTYGTGRERDFGPRSAQGIKNTAGRVSKDTLINVRSKPQLPPEPDPQPQPSKIRAKLVKRAGLGSSPIMEPLRDHANFNPVPNPYEQQQQQYTRGFRDPSPGRGPGGQYNGYAPSVPPKVPIQQQEYGPDALSREISSIDIGTSRRPAQPAFVPVRSHRDRNTYY</sequence>
<feature type="compositionally biased region" description="Basic and acidic residues" evidence="1">
    <location>
        <begin position="675"/>
        <end position="684"/>
    </location>
</feature>
<dbReference type="EMBL" id="CAVMBE010000015">
    <property type="protein sequence ID" value="CAK3949745.1"/>
    <property type="molecule type" value="Genomic_DNA"/>
</dbReference>
<evidence type="ECO:0000256" key="1">
    <source>
        <dbReference type="SAM" id="MobiDB-lite"/>
    </source>
</evidence>
<dbReference type="InterPro" id="IPR035892">
    <property type="entry name" value="C2_domain_sf"/>
</dbReference>
<dbReference type="SMART" id="SM00239">
    <property type="entry name" value="C2"/>
    <property type="match status" value="1"/>
</dbReference>
<comment type="caution">
    <text evidence="3">The sequence shown here is derived from an EMBL/GenBank/DDBJ whole genome shotgun (WGS) entry which is preliminary data.</text>
</comment>
<feature type="compositionally biased region" description="Low complexity" evidence="1">
    <location>
        <begin position="581"/>
        <end position="594"/>
    </location>
</feature>
<organism evidence="3 4">
    <name type="scientific">Lecanosticta acicola</name>
    <dbReference type="NCBI Taxonomy" id="111012"/>
    <lineage>
        <taxon>Eukaryota</taxon>
        <taxon>Fungi</taxon>
        <taxon>Dikarya</taxon>
        <taxon>Ascomycota</taxon>
        <taxon>Pezizomycotina</taxon>
        <taxon>Dothideomycetes</taxon>
        <taxon>Dothideomycetidae</taxon>
        <taxon>Mycosphaerellales</taxon>
        <taxon>Mycosphaerellaceae</taxon>
        <taxon>Lecanosticta</taxon>
    </lineage>
</organism>
<gene>
    <name evidence="3" type="ORF">LECACI_7A003247</name>
</gene>
<feature type="domain" description="C2" evidence="2">
    <location>
        <begin position="6"/>
        <end position="124"/>
    </location>
</feature>
<dbReference type="Gene3D" id="2.60.40.150">
    <property type="entry name" value="C2 domain"/>
    <property type="match status" value="1"/>
</dbReference>
<dbReference type="PROSITE" id="PS50004">
    <property type="entry name" value="C2"/>
    <property type="match status" value="1"/>
</dbReference>
<dbReference type="InterPro" id="IPR037791">
    <property type="entry name" value="C2_fungal_Inn1"/>
</dbReference>
<evidence type="ECO:0000313" key="3">
    <source>
        <dbReference type="EMBL" id="CAK3949745.1"/>
    </source>
</evidence>
<feature type="region of interest" description="Disordered" evidence="1">
    <location>
        <begin position="329"/>
        <end position="751"/>
    </location>
</feature>
<feature type="compositionally biased region" description="Low complexity" evidence="1">
    <location>
        <begin position="296"/>
        <end position="305"/>
    </location>
</feature>
<feature type="compositionally biased region" description="Polar residues" evidence="1">
    <location>
        <begin position="486"/>
        <end position="496"/>
    </location>
</feature>
<dbReference type="InterPro" id="IPR000008">
    <property type="entry name" value="C2_dom"/>
</dbReference>
<feature type="compositionally biased region" description="Low complexity" evidence="1">
    <location>
        <begin position="181"/>
        <end position="193"/>
    </location>
</feature>
<name>A0AAI9E9N1_9PEZI</name>
<evidence type="ECO:0000259" key="2">
    <source>
        <dbReference type="PROSITE" id="PS50004"/>
    </source>
</evidence>
<protein>
    <submittedName>
        <fullName evidence="3">Ingression fic1</fullName>
    </submittedName>
</protein>
<feature type="compositionally biased region" description="Polar residues" evidence="1">
    <location>
        <begin position="223"/>
        <end position="233"/>
    </location>
</feature>
<feature type="region of interest" description="Disordered" evidence="1">
    <location>
        <begin position="176"/>
        <end position="317"/>
    </location>
</feature>
<feature type="compositionally biased region" description="Polar residues" evidence="1">
    <location>
        <begin position="544"/>
        <end position="555"/>
    </location>
</feature>
<dbReference type="SUPFAM" id="SSF49562">
    <property type="entry name" value="C2 domain (Calcium/lipid-binding domain, CaLB)"/>
    <property type="match status" value="1"/>
</dbReference>
<feature type="region of interest" description="Disordered" evidence="1">
    <location>
        <begin position="763"/>
        <end position="863"/>
    </location>
</feature>
<dbReference type="CDD" id="cd08681">
    <property type="entry name" value="C2_fungal_Inn1p-like"/>
    <property type="match status" value="1"/>
</dbReference>
<evidence type="ECO:0000313" key="4">
    <source>
        <dbReference type="Proteomes" id="UP001296104"/>
    </source>
</evidence>
<dbReference type="Proteomes" id="UP001296104">
    <property type="component" value="Unassembled WGS sequence"/>
</dbReference>
<accession>A0AAI9E9N1</accession>
<dbReference type="PANTHER" id="PTHR47052:SF3">
    <property type="entry name" value="INGRESSION PROTEIN 1"/>
    <property type="match status" value="1"/>
</dbReference>
<dbReference type="PANTHER" id="PTHR47052">
    <property type="entry name" value="CONSERVED SERINE PROLINE-RICH PROTEIN (AFU_ORTHOLOGUE AFUA_2G01790)"/>
    <property type="match status" value="1"/>
</dbReference>
<dbReference type="InterPro" id="IPR052981">
    <property type="entry name" value="Ingression_C2_domain"/>
</dbReference>
<dbReference type="Pfam" id="PF00168">
    <property type="entry name" value="C2"/>
    <property type="match status" value="1"/>
</dbReference>
<keyword evidence="4" id="KW-1185">Reference proteome</keyword>